<comment type="caution">
    <text evidence="4">The sequence shown here is derived from an EMBL/GenBank/DDBJ whole genome shotgun (WGS) entry which is preliminary data.</text>
</comment>
<dbReference type="Gene3D" id="2.160.10.10">
    <property type="entry name" value="Hexapeptide repeat proteins"/>
    <property type="match status" value="1"/>
</dbReference>
<keyword evidence="5" id="KW-1185">Reference proteome</keyword>
<sequence length="200" mass="21494">MKEHESSKYFILRNYTDFLVSKLRYFTKKVQFLGRSVKIHRTSNIALSCVLDPWSGSITLGPRNLIDTGVVIRAYTGNIITGSHVTIGPYSVLYGGANLIIGQGVRVGPHVTIVAANHIFEDKEKFIFLQGMKNIGIEISDDVWIGAHAVILDGVQVGCGAVIAAGAVVTKSVGAWEIVGGVPARVIGIRGAVSAECRMN</sequence>
<evidence type="ECO:0000313" key="5">
    <source>
        <dbReference type="Proteomes" id="UP001595704"/>
    </source>
</evidence>
<dbReference type="GO" id="GO:0016746">
    <property type="term" value="F:acyltransferase activity"/>
    <property type="evidence" value="ECO:0007669"/>
    <property type="project" value="UniProtKB-KW"/>
</dbReference>
<dbReference type="InterPro" id="IPR018357">
    <property type="entry name" value="Hexapep_transf_CS"/>
</dbReference>
<evidence type="ECO:0000256" key="1">
    <source>
        <dbReference type="ARBA" id="ARBA00022679"/>
    </source>
</evidence>
<dbReference type="Pfam" id="PF00132">
    <property type="entry name" value="Hexapep"/>
    <property type="match status" value="1"/>
</dbReference>
<dbReference type="CDD" id="cd04647">
    <property type="entry name" value="LbH_MAT_like"/>
    <property type="match status" value="1"/>
</dbReference>
<reference evidence="5" key="1">
    <citation type="journal article" date="2019" name="Int. J. Syst. Evol. Microbiol.">
        <title>The Global Catalogue of Microorganisms (GCM) 10K type strain sequencing project: providing services to taxonomists for standard genome sequencing and annotation.</title>
        <authorList>
            <consortium name="The Broad Institute Genomics Platform"/>
            <consortium name="The Broad Institute Genome Sequencing Center for Infectious Disease"/>
            <person name="Wu L."/>
            <person name="Ma J."/>
        </authorList>
    </citation>
    <scope>NUCLEOTIDE SEQUENCE [LARGE SCALE GENOMIC DNA]</scope>
    <source>
        <strain evidence="5">KCTC 42282</strain>
    </source>
</reference>
<dbReference type="EMBL" id="JBHRYC010000041">
    <property type="protein sequence ID" value="MFC3637673.1"/>
    <property type="molecule type" value="Genomic_DNA"/>
</dbReference>
<dbReference type="PANTHER" id="PTHR23416">
    <property type="entry name" value="SIALIC ACID SYNTHASE-RELATED"/>
    <property type="match status" value="1"/>
</dbReference>
<dbReference type="InterPro" id="IPR011004">
    <property type="entry name" value="Trimer_LpxA-like_sf"/>
</dbReference>
<gene>
    <name evidence="4" type="ORF">ACFONL_09830</name>
</gene>
<protein>
    <submittedName>
        <fullName evidence="4">Acyltransferase</fullName>
    </submittedName>
</protein>
<dbReference type="RefSeq" id="WP_191321125.1">
    <property type="nucleotide sequence ID" value="NZ_BNCG01000044.1"/>
</dbReference>
<evidence type="ECO:0000256" key="2">
    <source>
        <dbReference type="ARBA" id="ARBA00022737"/>
    </source>
</evidence>
<evidence type="ECO:0000313" key="4">
    <source>
        <dbReference type="EMBL" id="MFC3637673.1"/>
    </source>
</evidence>
<dbReference type="PANTHER" id="PTHR23416:SF78">
    <property type="entry name" value="LIPOPOLYSACCHARIDE BIOSYNTHESIS O-ACETYL TRANSFERASE WBBJ-RELATED"/>
    <property type="match status" value="1"/>
</dbReference>
<dbReference type="SUPFAM" id="SSF51161">
    <property type="entry name" value="Trimeric LpxA-like enzymes"/>
    <property type="match status" value="1"/>
</dbReference>
<organism evidence="4 5">
    <name type="scientific">Camelimonas fluminis</name>
    <dbReference type="NCBI Taxonomy" id="1576911"/>
    <lineage>
        <taxon>Bacteria</taxon>
        <taxon>Pseudomonadati</taxon>
        <taxon>Pseudomonadota</taxon>
        <taxon>Alphaproteobacteria</taxon>
        <taxon>Hyphomicrobiales</taxon>
        <taxon>Chelatococcaceae</taxon>
        <taxon>Camelimonas</taxon>
    </lineage>
</organism>
<keyword evidence="1" id="KW-0808">Transferase</keyword>
<dbReference type="PROSITE" id="PS00101">
    <property type="entry name" value="HEXAPEP_TRANSFERASES"/>
    <property type="match status" value="1"/>
</dbReference>
<dbReference type="Proteomes" id="UP001595704">
    <property type="component" value="Unassembled WGS sequence"/>
</dbReference>
<evidence type="ECO:0000256" key="3">
    <source>
        <dbReference type="ARBA" id="ARBA00023315"/>
    </source>
</evidence>
<keyword evidence="3 4" id="KW-0012">Acyltransferase</keyword>
<dbReference type="InterPro" id="IPR051159">
    <property type="entry name" value="Hexapeptide_acetyltransf"/>
</dbReference>
<proteinExistence type="predicted"/>
<accession>A0ABV7UGF6</accession>
<keyword evidence="2" id="KW-0677">Repeat</keyword>
<name>A0ABV7UGF6_9HYPH</name>
<dbReference type="InterPro" id="IPR001451">
    <property type="entry name" value="Hexapep"/>
</dbReference>